<keyword evidence="1" id="KW-0812">Transmembrane</keyword>
<feature type="transmembrane region" description="Helical" evidence="1">
    <location>
        <begin position="27"/>
        <end position="45"/>
    </location>
</feature>
<protein>
    <submittedName>
        <fullName evidence="2">Uncharacterized protein</fullName>
    </submittedName>
</protein>
<accession>A0ABU8GRM5</accession>
<keyword evidence="3" id="KW-1185">Reference proteome</keyword>
<evidence type="ECO:0000256" key="1">
    <source>
        <dbReference type="SAM" id="Phobius"/>
    </source>
</evidence>
<sequence>MTLQLTWLGVLLAAVLSWDLLATPVAIVLWVGPAVGGVLGVWMGSKPSPR</sequence>
<keyword evidence="1" id="KW-0472">Membrane</keyword>
<evidence type="ECO:0000313" key="3">
    <source>
        <dbReference type="Proteomes" id="UP001365781"/>
    </source>
</evidence>
<dbReference type="Proteomes" id="UP001365781">
    <property type="component" value="Unassembled WGS sequence"/>
</dbReference>
<dbReference type="EMBL" id="JBBAYM010000042">
    <property type="protein sequence ID" value="MEI5615846.1"/>
    <property type="molecule type" value="Genomic_DNA"/>
</dbReference>
<dbReference type="RefSeq" id="WP_336541997.1">
    <property type="nucleotide sequence ID" value="NZ_JBBAYL010000018.1"/>
</dbReference>
<keyword evidence="1" id="KW-1133">Transmembrane helix</keyword>
<organism evidence="2 3">
    <name type="scientific">Streptomyces brasiliscabiei</name>
    <dbReference type="NCBI Taxonomy" id="2736302"/>
    <lineage>
        <taxon>Bacteria</taxon>
        <taxon>Bacillati</taxon>
        <taxon>Actinomycetota</taxon>
        <taxon>Actinomycetes</taxon>
        <taxon>Kitasatosporales</taxon>
        <taxon>Streptomycetaceae</taxon>
        <taxon>Streptomyces</taxon>
    </lineage>
</organism>
<comment type="caution">
    <text evidence="2">The sequence shown here is derived from an EMBL/GenBank/DDBJ whole genome shotgun (WGS) entry which is preliminary data.</text>
</comment>
<reference evidence="2 3" key="1">
    <citation type="submission" date="2024-03" db="EMBL/GenBank/DDBJ databases">
        <title>First Report of Pectobacterium brasiliscabiei causing potato scab in china.</title>
        <authorList>
            <person name="Handique U."/>
        </authorList>
    </citation>
    <scope>NUCLEOTIDE SEQUENCE [LARGE SCALE GENOMIC DNA]</scope>
    <source>
        <strain evidence="2 3">ZRIMU1503</strain>
    </source>
</reference>
<proteinExistence type="predicted"/>
<name>A0ABU8GRM5_9ACTN</name>
<evidence type="ECO:0000313" key="2">
    <source>
        <dbReference type="EMBL" id="MEI5615846.1"/>
    </source>
</evidence>
<gene>
    <name evidence="2" type="ORF">WB403_42755</name>
</gene>